<dbReference type="CDD" id="cd06223">
    <property type="entry name" value="PRTases_typeI"/>
    <property type="match status" value="1"/>
</dbReference>
<accession>A0A1T4ZWK7</accession>
<protein>
    <submittedName>
        <fullName evidence="2">Uncharacterized protein, HAD superfamily</fullName>
    </submittedName>
</protein>
<dbReference type="Pfam" id="PF00156">
    <property type="entry name" value="Pribosyltran"/>
    <property type="match status" value="1"/>
</dbReference>
<dbReference type="RefSeq" id="WP_079636879.1">
    <property type="nucleotide sequence ID" value="NZ_FUYP01000001.1"/>
</dbReference>
<dbReference type="EMBL" id="FUYP01000001">
    <property type="protein sequence ID" value="SKB27161.1"/>
    <property type="molecule type" value="Genomic_DNA"/>
</dbReference>
<gene>
    <name evidence="2" type="ORF">SAMN06295937_1001277</name>
</gene>
<keyword evidence="3" id="KW-1185">Reference proteome</keyword>
<evidence type="ECO:0000313" key="3">
    <source>
        <dbReference type="Proteomes" id="UP000190044"/>
    </source>
</evidence>
<dbReference type="SUPFAM" id="SSF53271">
    <property type="entry name" value="PRTase-like"/>
    <property type="match status" value="1"/>
</dbReference>
<organism evidence="2 3">
    <name type="scientific">Sphingopyxis flava</name>
    <dbReference type="NCBI Taxonomy" id="1507287"/>
    <lineage>
        <taxon>Bacteria</taxon>
        <taxon>Pseudomonadati</taxon>
        <taxon>Pseudomonadota</taxon>
        <taxon>Alphaproteobacteria</taxon>
        <taxon>Sphingomonadales</taxon>
        <taxon>Sphingomonadaceae</taxon>
        <taxon>Sphingopyxis</taxon>
    </lineage>
</organism>
<evidence type="ECO:0000259" key="1">
    <source>
        <dbReference type="Pfam" id="PF00156"/>
    </source>
</evidence>
<sequence>MLSIRTLSDMARIITANLHRIDRGAYDCIVGVPRSGMIPASIIATQLQMPLADVEGYGRGIVHGRSGRPVAAGNRILLVDDSCNKGGAFKRAVALLPKGTKATRLAIFGPYQVAPESVCDMWFETVHGPRVFAWNWTKHIRLPRWGFDFDGVLCRDNTKAENDDGPRYAEFLSTAEPLFIPQRPIGHIITGRAEKYRPETEAWLARHGMQFESLTMTPWATKGERMEAMRATGGRGAWKAGHAERLGVEMFIESCPKQAGIIAREAGIPVFCTLSQDAIFPC</sequence>
<dbReference type="Gene3D" id="3.40.50.2020">
    <property type="match status" value="1"/>
</dbReference>
<proteinExistence type="predicted"/>
<dbReference type="OrthoDB" id="9804476at2"/>
<evidence type="ECO:0000313" key="2">
    <source>
        <dbReference type="EMBL" id="SKB27161.1"/>
    </source>
</evidence>
<dbReference type="InterPro" id="IPR029057">
    <property type="entry name" value="PRTase-like"/>
</dbReference>
<reference evidence="3" key="1">
    <citation type="submission" date="2017-02" db="EMBL/GenBank/DDBJ databases">
        <authorList>
            <person name="Varghese N."/>
            <person name="Submissions S."/>
        </authorList>
    </citation>
    <scope>NUCLEOTIDE SEQUENCE [LARGE SCALE GENOMIC DNA]</scope>
    <source>
        <strain evidence="3">R11H</strain>
    </source>
</reference>
<dbReference type="AlphaFoldDB" id="A0A1T4ZWK7"/>
<name>A0A1T4ZWK7_9SPHN</name>
<dbReference type="InterPro" id="IPR000836">
    <property type="entry name" value="PRTase_dom"/>
</dbReference>
<feature type="domain" description="Phosphoribosyltransferase" evidence="1">
    <location>
        <begin position="14"/>
        <end position="96"/>
    </location>
</feature>
<dbReference type="Proteomes" id="UP000190044">
    <property type="component" value="Unassembled WGS sequence"/>
</dbReference>